<keyword evidence="3" id="KW-1185">Reference proteome</keyword>
<dbReference type="EMBL" id="JAFJMO010000013">
    <property type="protein sequence ID" value="KAJ8258699.1"/>
    <property type="molecule type" value="Genomic_DNA"/>
</dbReference>
<feature type="region of interest" description="Disordered" evidence="1">
    <location>
        <begin position="1"/>
        <end position="30"/>
    </location>
</feature>
<evidence type="ECO:0000313" key="2">
    <source>
        <dbReference type="EMBL" id="KAJ8258699.1"/>
    </source>
</evidence>
<reference evidence="2" key="1">
    <citation type="journal article" date="2023" name="Science">
        <title>Genome structures resolve the early diversification of teleost fishes.</title>
        <authorList>
            <person name="Parey E."/>
            <person name="Louis A."/>
            <person name="Montfort J."/>
            <person name="Bouchez O."/>
            <person name="Roques C."/>
            <person name="Iampietro C."/>
            <person name="Lluch J."/>
            <person name="Castinel A."/>
            <person name="Donnadieu C."/>
            <person name="Desvignes T."/>
            <person name="Floi Bucao C."/>
            <person name="Jouanno E."/>
            <person name="Wen M."/>
            <person name="Mejri S."/>
            <person name="Dirks R."/>
            <person name="Jansen H."/>
            <person name="Henkel C."/>
            <person name="Chen W.J."/>
            <person name="Zahm M."/>
            <person name="Cabau C."/>
            <person name="Klopp C."/>
            <person name="Thompson A.W."/>
            <person name="Robinson-Rechavi M."/>
            <person name="Braasch I."/>
            <person name="Lecointre G."/>
            <person name="Bobe J."/>
            <person name="Postlethwait J.H."/>
            <person name="Berthelot C."/>
            <person name="Roest Crollius H."/>
            <person name="Guiguen Y."/>
        </authorList>
    </citation>
    <scope>NUCLEOTIDE SEQUENCE</scope>
    <source>
        <strain evidence="2">Concon-B</strain>
    </source>
</reference>
<name>A0A9Q1D4Z7_CONCO</name>
<protein>
    <submittedName>
        <fullName evidence="2">Uncharacterized protein</fullName>
    </submittedName>
</protein>
<evidence type="ECO:0000256" key="1">
    <source>
        <dbReference type="SAM" id="MobiDB-lite"/>
    </source>
</evidence>
<dbReference type="Proteomes" id="UP001152803">
    <property type="component" value="Unassembled WGS sequence"/>
</dbReference>
<dbReference type="AlphaFoldDB" id="A0A9Q1D4Z7"/>
<feature type="compositionally biased region" description="Polar residues" evidence="1">
    <location>
        <begin position="9"/>
        <end position="23"/>
    </location>
</feature>
<sequence>MADRIPQAGSLSPASNEVGNTDSAEVGGGGAVWSLRGDVEDAESMRHPRFSVPGLFFWTECHCNADRQNAGKVRRLIYPPPPWRDLSDAPDRKSRSAAVDIGAVFRGTFPFLGPGLPPSPILKSCCLLRILAAAPPTLSGGQLQHWSAYGPITEPARSPISKDNQSKMDPGIPMSLCSYPNGAGACSGVVRRQTVLTTARCPPWQGTLGSHNGYFLDSDFGAGTADRREPAVRTRGTPLGLGRGNPSASSVRLRRHGNRSVSPGFT</sequence>
<proteinExistence type="predicted"/>
<organism evidence="2 3">
    <name type="scientific">Conger conger</name>
    <name type="common">Conger eel</name>
    <name type="synonym">Muraena conger</name>
    <dbReference type="NCBI Taxonomy" id="82655"/>
    <lineage>
        <taxon>Eukaryota</taxon>
        <taxon>Metazoa</taxon>
        <taxon>Chordata</taxon>
        <taxon>Craniata</taxon>
        <taxon>Vertebrata</taxon>
        <taxon>Euteleostomi</taxon>
        <taxon>Actinopterygii</taxon>
        <taxon>Neopterygii</taxon>
        <taxon>Teleostei</taxon>
        <taxon>Anguilliformes</taxon>
        <taxon>Congridae</taxon>
        <taxon>Conger</taxon>
    </lineage>
</organism>
<feature type="region of interest" description="Disordered" evidence="1">
    <location>
        <begin position="225"/>
        <end position="266"/>
    </location>
</feature>
<accession>A0A9Q1D4Z7</accession>
<evidence type="ECO:0000313" key="3">
    <source>
        <dbReference type="Proteomes" id="UP001152803"/>
    </source>
</evidence>
<comment type="caution">
    <text evidence="2">The sequence shown here is derived from an EMBL/GenBank/DDBJ whole genome shotgun (WGS) entry which is preliminary data.</text>
</comment>
<gene>
    <name evidence="2" type="ORF">COCON_G00177110</name>
</gene>